<reference evidence="3" key="2">
    <citation type="journal article" date="2024" name="Plant">
        <title>Genomic evolution and insights into agronomic trait innovations of Sesamum species.</title>
        <authorList>
            <person name="Miao H."/>
            <person name="Wang L."/>
            <person name="Qu L."/>
            <person name="Liu H."/>
            <person name="Sun Y."/>
            <person name="Le M."/>
            <person name="Wang Q."/>
            <person name="Wei S."/>
            <person name="Zheng Y."/>
            <person name="Lin W."/>
            <person name="Duan Y."/>
            <person name="Cao H."/>
            <person name="Xiong S."/>
            <person name="Wang X."/>
            <person name="Wei L."/>
            <person name="Li C."/>
            <person name="Ma Q."/>
            <person name="Ju M."/>
            <person name="Zhao R."/>
            <person name="Li G."/>
            <person name="Mu C."/>
            <person name="Tian Q."/>
            <person name="Mei H."/>
            <person name="Zhang T."/>
            <person name="Gao T."/>
            <person name="Zhang H."/>
        </authorList>
    </citation>
    <scope>NUCLEOTIDE SEQUENCE</scope>
    <source>
        <strain evidence="3">G01</strain>
    </source>
</reference>
<name>A0AAW2RLV6_9LAMI</name>
<feature type="compositionally biased region" description="Basic and acidic residues" evidence="1">
    <location>
        <begin position="100"/>
        <end position="112"/>
    </location>
</feature>
<evidence type="ECO:0000313" key="3">
    <source>
        <dbReference type="EMBL" id="KAL0380433.1"/>
    </source>
</evidence>
<sequence length="255" mass="27873">MGDTENDLQPSKKRAAGVQLSRDNPGLDDDEETSEQEAGTFKRASDEVLATRRIVKVRRQQSSSTPSATEPTPTSNPFSAIRLVPPASAPVVEAVASHVTSKENEQSDKNSTESENVSDEPKGESSADVKPSESKVDESKVEFNSEKDESNIVGEQSITKSAVGEVTEGEESGLLPKKLQKLTILRMSLGRMSMARKMLRRKVTGRQLLRRLQTLPHLAHFNNSRVAKMLSPVLLGQDSPVPHSHLDHSLKMGLL</sequence>
<evidence type="ECO:0000259" key="2">
    <source>
        <dbReference type="Pfam" id="PF08911"/>
    </source>
</evidence>
<comment type="caution">
    <text evidence="3">The sequence shown here is derived from an EMBL/GenBank/DDBJ whole genome shotgun (WGS) entry which is preliminary data.</text>
</comment>
<feature type="region of interest" description="Disordered" evidence="1">
    <location>
        <begin position="1"/>
        <end position="156"/>
    </location>
</feature>
<accession>A0AAW2RLV6</accession>
<protein>
    <submittedName>
        <fullName evidence="3">Nuclear pore complex protein A</fullName>
    </submittedName>
</protein>
<evidence type="ECO:0000256" key="1">
    <source>
        <dbReference type="SAM" id="MobiDB-lite"/>
    </source>
</evidence>
<feature type="compositionally biased region" description="Low complexity" evidence="1">
    <location>
        <begin position="84"/>
        <end position="97"/>
    </location>
</feature>
<gene>
    <name evidence="3" type="ORF">Sangu_0107600</name>
</gene>
<dbReference type="InterPro" id="IPR015007">
    <property type="entry name" value="NUP2/50/61"/>
</dbReference>
<dbReference type="Pfam" id="PF08911">
    <property type="entry name" value="NUP50"/>
    <property type="match status" value="1"/>
</dbReference>
<feature type="compositionally biased region" description="Basic and acidic residues" evidence="1">
    <location>
        <begin position="119"/>
        <end position="150"/>
    </location>
</feature>
<feature type="compositionally biased region" description="Low complexity" evidence="1">
    <location>
        <begin position="62"/>
        <end position="77"/>
    </location>
</feature>
<feature type="domain" description="Nuclear pore complex NUP2/50/61" evidence="2">
    <location>
        <begin position="12"/>
        <end position="81"/>
    </location>
</feature>
<organism evidence="3">
    <name type="scientific">Sesamum angustifolium</name>
    <dbReference type="NCBI Taxonomy" id="2727405"/>
    <lineage>
        <taxon>Eukaryota</taxon>
        <taxon>Viridiplantae</taxon>
        <taxon>Streptophyta</taxon>
        <taxon>Embryophyta</taxon>
        <taxon>Tracheophyta</taxon>
        <taxon>Spermatophyta</taxon>
        <taxon>Magnoliopsida</taxon>
        <taxon>eudicotyledons</taxon>
        <taxon>Gunneridae</taxon>
        <taxon>Pentapetalae</taxon>
        <taxon>asterids</taxon>
        <taxon>lamiids</taxon>
        <taxon>Lamiales</taxon>
        <taxon>Pedaliaceae</taxon>
        <taxon>Sesamum</taxon>
    </lineage>
</organism>
<reference evidence="3" key="1">
    <citation type="submission" date="2020-06" db="EMBL/GenBank/DDBJ databases">
        <authorList>
            <person name="Li T."/>
            <person name="Hu X."/>
            <person name="Zhang T."/>
            <person name="Song X."/>
            <person name="Zhang H."/>
            <person name="Dai N."/>
            <person name="Sheng W."/>
            <person name="Hou X."/>
            <person name="Wei L."/>
        </authorList>
    </citation>
    <scope>NUCLEOTIDE SEQUENCE</scope>
    <source>
        <strain evidence="3">G01</strain>
        <tissue evidence="3">Leaf</tissue>
    </source>
</reference>
<proteinExistence type="predicted"/>
<dbReference type="GO" id="GO:0005643">
    <property type="term" value="C:nuclear pore"/>
    <property type="evidence" value="ECO:0007669"/>
    <property type="project" value="InterPro"/>
</dbReference>
<dbReference type="EMBL" id="JACGWK010000001">
    <property type="protein sequence ID" value="KAL0380433.1"/>
    <property type="molecule type" value="Genomic_DNA"/>
</dbReference>
<dbReference type="AlphaFoldDB" id="A0AAW2RLV6"/>
<feature type="compositionally biased region" description="Acidic residues" evidence="1">
    <location>
        <begin position="26"/>
        <end position="35"/>
    </location>
</feature>